<reference evidence="3 4" key="1">
    <citation type="submission" date="2022-07" db="EMBL/GenBank/DDBJ databases">
        <authorList>
            <person name="Phongsopitanun W."/>
            <person name="Tanasupawat S."/>
        </authorList>
    </citation>
    <scope>NUCLEOTIDE SEQUENCE [LARGE SCALE GENOMIC DNA]</scope>
    <source>
        <strain evidence="3 4">RCU-064</strain>
    </source>
</reference>
<evidence type="ECO:0000313" key="3">
    <source>
        <dbReference type="EMBL" id="MCQ8193754.1"/>
    </source>
</evidence>
<dbReference type="EMBL" id="JANIAA010000038">
    <property type="protein sequence ID" value="MCQ8193754.1"/>
    <property type="molecule type" value="Genomic_DNA"/>
</dbReference>
<sequence length="142" mass="14984">MDNCANAPVEALESDYSHFRVVEYALHEDSGGPGRHRGGLGIRRTYEAVADEVDIAGYADRHRSGASGVDGGGPGDTGAFTVTRVDGSVERLPVVFHEKLHAGDRVSVVTGGGGGHGSPATRERHRSEADIRDGVVHHHRPG</sequence>
<dbReference type="RefSeq" id="WP_256654596.1">
    <property type="nucleotide sequence ID" value="NZ_JANIAA010000038.1"/>
</dbReference>
<dbReference type="Proteomes" id="UP001204746">
    <property type="component" value="Unassembled WGS sequence"/>
</dbReference>
<feature type="region of interest" description="Disordered" evidence="1">
    <location>
        <begin position="106"/>
        <end position="142"/>
    </location>
</feature>
<feature type="compositionally biased region" description="Basic and acidic residues" evidence="1">
    <location>
        <begin position="121"/>
        <end position="136"/>
    </location>
</feature>
<feature type="domain" description="Hydantoinase B/oxoprolinase" evidence="2">
    <location>
        <begin position="1"/>
        <end position="119"/>
    </location>
</feature>
<name>A0ABT1VAD6_9ACTN</name>
<proteinExistence type="predicted"/>
<evidence type="ECO:0000313" key="4">
    <source>
        <dbReference type="Proteomes" id="UP001204746"/>
    </source>
</evidence>
<organism evidence="3 4">
    <name type="scientific">Streptomyces rugosispiralis</name>
    <dbReference type="NCBI Taxonomy" id="2967341"/>
    <lineage>
        <taxon>Bacteria</taxon>
        <taxon>Bacillati</taxon>
        <taxon>Actinomycetota</taxon>
        <taxon>Actinomycetes</taxon>
        <taxon>Kitasatosporales</taxon>
        <taxon>Streptomycetaceae</taxon>
        <taxon>Streptomyces</taxon>
    </lineage>
</organism>
<evidence type="ECO:0000259" key="2">
    <source>
        <dbReference type="Pfam" id="PF02538"/>
    </source>
</evidence>
<dbReference type="InterPro" id="IPR003692">
    <property type="entry name" value="Hydantoinase_B"/>
</dbReference>
<protein>
    <submittedName>
        <fullName evidence="3">Hydantoinase B/oxoprolinase family protein</fullName>
    </submittedName>
</protein>
<gene>
    <name evidence="3" type="ORF">NP777_36975</name>
</gene>
<dbReference type="Pfam" id="PF02538">
    <property type="entry name" value="Hydantoinase_B"/>
    <property type="match status" value="1"/>
</dbReference>
<comment type="caution">
    <text evidence="3">The sequence shown here is derived from an EMBL/GenBank/DDBJ whole genome shotgun (WGS) entry which is preliminary data.</text>
</comment>
<keyword evidence="4" id="KW-1185">Reference proteome</keyword>
<accession>A0ABT1VAD6</accession>
<evidence type="ECO:0000256" key="1">
    <source>
        <dbReference type="SAM" id="MobiDB-lite"/>
    </source>
</evidence>